<dbReference type="GO" id="GO:0005737">
    <property type="term" value="C:cytoplasm"/>
    <property type="evidence" value="ECO:0007669"/>
    <property type="project" value="UniProtKB-SubCell"/>
</dbReference>
<sequence length="198" mass="22313">MLEYEKKLWQEHRLILGLDEAGRGCPAGPLVVAGVIFPPNYQNPHINDSKKLTPKQRETLYNVIVNDAIAYQVVIFEPEYVDQHNPKQTSRNGMRQIAQNITPQPTFILTDFEQIPNTPIPQENLIKGDAQSITIAAASILAKVTRDRIMLELDKLYPNYGFAKHKGYGTKAHLDAVNAFGKIKGIHRLSYKFGSDTK</sequence>
<dbReference type="PANTHER" id="PTHR10954:SF18">
    <property type="entry name" value="RIBONUCLEASE HII"/>
    <property type="match status" value="1"/>
</dbReference>
<evidence type="ECO:0000313" key="18">
    <source>
        <dbReference type="EMBL" id="VEU78339.1"/>
    </source>
</evidence>
<dbReference type="PROSITE" id="PS51975">
    <property type="entry name" value="RNASE_H_2"/>
    <property type="match status" value="1"/>
</dbReference>
<feature type="binding site" evidence="14 15">
    <location>
        <position position="19"/>
    </location>
    <ligand>
        <name>a divalent metal cation</name>
        <dbReference type="ChEBI" id="CHEBI:60240"/>
    </ligand>
</feature>
<organism evidence="18 19">
    <name type="scientific">Mycoplasmopsis columbinasalis</name>
    <dbReference type="NCBI Taxonomy" id="114880"/>
    <lineage>
        <taxon>Bacteria</taxon>
        <taxon>Bacillati</taxon>
        <taxon>Mycoplasmatota</taxon>
        <taxon>Mycoplasmoidales</taxon>
        <taxon>Metamycoplasmataceae</taxon>
        <taxon>Mycoplasmopsis</taxon>
    </lineage>
</organism>
<dbReference type="Proteomes" id="UP000290876">
    <property type="component" value="Chromosome"/>
</dbReference>
<dbReference type="InterPro" id="IPR036397">
    <property type="entry name" value="RNaseH_sf"/>
</dbReference>
<evidence type="ECO:0000256" key="16">
    <source>
        <dbReference type="RuleBase" id="RU003515"/>
    </source>
</evidence>
<dbReference type="InterPro" id="IPR022898">
    <property type="entry name" value="RNase_HII"/>
</dbReference>
<dbReference type="CDD" id="cd07182">
    <property type="entry name" value="RNase_HII_bacteria_HII_like"/>
    <property type="match status" value="1"/>
</dbReference>
<proteinExistence type="inferred from homology"/>
<evidence type="ECO:0000256" key="1">
    <source>
        <dbReference type="ARBA" id="ARBA00000077"/>
    </source>
</evidence>
<keyword evidence="11 14" id="KW-0255">Endonuclease</keyword>
<reference evidence="18 19" key="1">
    <citation type="submission" date="2019-01" db="EMBL/GenBank/DDBJ databases">
        <authorList>
            <consortium name="Pathogen Informatics"/>
        </authorList>
    </citation>
    <scope>NUCLEOTIDE SEQUENCE [LARGE SCALE GENOMIC DNA]</scope>
    <source>
        <strain evidence="18 19">NCTC10184</strain>
    </source>
</reference>
<dbReference type="NCBIfam" id="NF000595">
    <property type="entry name" value="PRK00015.1-3"/>
    <property type="match status" value="1"/>
</dbReference>
<accession>A0A449BAX0</accession>
<keyword evidence="19" id="KW-1185">Reference proteome</keyword>
<keyword evidence="13 14" id="KW-0464">Manganese</keyword>
<evidence type="ECO:0000256" key="13">
    <source>
        <dbReference type="ARBA" id="ARBA00023211"/>
    </source>
</evidence>
<comment type="cofactor">
    <cofactor evidence="14 15">
        <name>Mn(2+)</name>
        <dbReference type="ChEBI" id="CHEBI:29035"/>
    </cofactor>
    <cofactor evidence="14 15">
        <name>Mg(2+)</name>
        <dbReference type="ChEBI" id="CHEBI:18420"/>
    </cofactor>
    <text evidence="14 15">Manganese or magnesium. Binds 1 divalent metal ion per monomer in the absence of substrate. May bind a second metal ion after substrate binding.</text>
</comment>
<dbReference type="KEGG" id="mcob:NCTC10184_00580"/>
<dbReference type="GO" id="GO:0043137">
    <property type="term" value="P:DNA replication, removal of RNA primer"/>
    <property type="evidence" value="ECO:0007669"/>
    <property type="project" value="TreeGrafter"/>
</dbReference>
<evidence type="ECO:0000256" key="7">
    <source>
        <dbReference type="ARBA" id="ARBA00019179"/>
    </source>
</evidence>
<dbReference type="Gene3D" id="3.30.420.10">
    <property type="entry name" value="Ribonuclease H-like superfamily/Ribonuclease H"/>
    <property type="match status" value="1"/>
</dbReference>
<dbReference type="HAMAP" id="MF_00052_B">
    <property type="entry name" value="RNase_HII_B"/>
    <property type="match status" value="1"/>
</dbReference>
<keyword evidence="9 14" id="KW-0540">Nuclease</keyword>
<dbReference type="GO" id="GO:0030145">
    <property type="term" value="F:manganese ion binding"/>
    <property type="evidence" value="ECO:0007669"/>
    <property type="project" value="UniProtKB-UniRule"/>
</dbReference>
<name>A0A449BAX0_9BACT</name>
<dbReference type="RefSeq" id="WP_129623166.1">
    <property type="nucleotide sequence ID" value="NZ_LR215043.1"/>
</dbReference>
<keyword evidence="10 14" id="KW-0479">Metal-binding</keyword>
<evidence type="ECO:0000256" key="12">
    <source>
        <dbReference type="ARBA" id="ARBA00022801"/>
    </source>
</evidence>
<gene>
    <name evidence="18" type="primary">rnhB_2</name>
    <name evidence="14" type="synonym">rnhB</name>
    <name evidence="18" type="ORF">NCTC10184_00580</name>
</gene>
<comment type="cofactor">
    <cofactor evidence="2">
        <name>Mg(2+)</name>
        <dbReference type="ChEBI" id="CHEBI:18420"/>
    </cofactor>
</comment>
<feature type="binding site" evidence="14 15">
    <location>
        <position position="20"/>
    </location>
    <ligand>
        <name>a divalent metal cation</name>
        <dbReference type="ChEBI" id="CHEBI:60240"/>
    </ligand>
</feature>
<evidence type="ECO:0000256" key="10">
    <source>
        <dbReference type="ARBA" id="ARBA00022723"/>
    </source>
</evidence>
<comment type="catalytic activity">
    <reaction evidence="1 14 15 16">
        <text>Endonucleolytic cleavage to 5'-phosphomonoester.</text>
        <dbReference type="EC" id="3.1.26.4"/>
    </reaction>
</comment>
<dbReference type="OrthoDB" id="9803420at2"/>
<dbReference type="SUPFAM" id="SSF53098">
    <property type="entry name" value="Ribonuclease H-like"/>
    <property type="match status" value="1"/>
</dbReference>
<dbReference type="Pfam" id="PF01351">
    <property type="entry name" value="RNase_HII"/>
    <property type="match status" value="1"/>
</dbReference>
<evidence type="ECO:0000256" key="8">
    <source>
        <dbReference type="ARBA" id="ARBA00022490"/>
    </source>
</evidence>
<comment type="function">
    <text evidence="3 14 16">Endonuclease that specifically degrades the RNA of RNA-DNA hybrids.</text>
</comment>
<evidence type="ECO:0000256" key="2">
    <source>
        <dbReference type="ARBA" id="ARBA00001946"/>
    </source>
</evidence>
<evidence type="ECO:0000256" key="5">
    <source>
        <dbReference type="ARBA" id="ARBA00007383"/>
    </source>
</evidence>
<dbReference type="AlphaFoldDB" id="A0A449BAX0"/>
<dbReference type="EC" id="3.1.26.4" evidence="6 14"/>
<feature type="binding site" evidence="14 15">
    <location>
        <position position="111"/>
    </location>
    <ligand>
        <name>a divalent metal cation</name>
        <dbReference type="ChEBI" id="CHEBI:60240"/>
    </ligand>
</feature>
<evidence type="ECO:0000256" key="15">
    <source>
        <dbReference type="PROSITE-ProRule" id="PRU01319"/>
    </source>
</evidence>
<comment type="similarity">
    <text evidence="5 14 16">Belongs to the RNase HII family.</text>
</comment>
<evidence type="ECO:0000256" key="6">
    <source>
        <dbReference type="ARBA" id="ARBA00012180"/>
    </source>
</evidence>
<keyword evidence="12 14" id="KW-0378">Hydrolase</keyword>
<keyword evidence="8 14" id="KW-0963">Cytoplasm</keyword>
<evidence type="ECO:0000313" key="19">
    <source>
        <dbReference type="Proteomes" id="UP000290876"/>
    </source>
</evidence>
<dbReference type="EMBL" id="LR215043">
    <property type="protein sequence ID" value="VEU78339.1"/>
    <property type="molecule type" value="Genomic_DNA"/>
</dbReference>
<evidence type="ECO:0000259" key="17">
    <source>
        <dbReference type="PROSITE" id="PS51975"/>
    </source>
</evidence>
<evidence type="ECO:0000256" key="9">
    <source>
        <dbReference type="ARBA" id="ARBA00022722"/>
    </source>
</evidence>
<dbReference type="GO" id="GO:0032299">
    <property type="term" value="C:ribonuclease H2 complex"/>
    <property type="evidence" value="ECO:0007669"/>
    <property type="project" value="TreeGrafter"/>
</dbReference>
<evidence type="ECO:0000256" key="14">
    <source>
        <dbReference type="HAMAP-Rule" id="MF_00052"/>
    </source>
</evidence>
<dbReference type="GO" id="GO:0006298">
    <property type="term" value="P:mismatch repair"/>
    <property type="evidence" value="ECO:0007669"/>
    <property type="project" value="TreeGrafter"/>
</dbReference>
<feature type="domain" description="RNase H type-2" evidence="17">
    <location>
        <begin position="13"/>
        <end position="198"/>
    </location>
</feature>
<comment type="subcellular location">
    <subcellularLocation>
        <location evidence="4 14">Cytoplasm</location>
    </subcellularLocation>
</comment>
<dbReference type="InterPro" id="IPR024567">
    <property type="entry name" value="RNase_HII/HIII_dom"/>
</dbReference>
<dbReference type="InterPro" id="IPR012337">
    <property type="entry name" value="RNaseH-like_sf"/>
</dbReference>
<dbReference type="InterPro" id="IPR001352">
    <property type="entry name" value="RNase_HII/HIII"/>
</dbReference>
<dbReference type="PANTHER" id="PTHR10954">
    <property type="entry name" value="RIBONUCLEASE H2 SUBUNIT A"/>
    <property type="match status" value="1"/>
</dbReference>
<evidence type="ECO:0000256" key="3">
    <source>
        <dbReference type="ARBA" id="ARBA00004065"/>
    </source>
</evidence>
<protein>
    <recommendedName>
        <fullName evidence="7 14">Ribonuclease HII</fullName>
        <shortName evidence="14">RNase HII</shortName>
        <ecNumber evidence="6 14">3.1.26.4</ecNumber>
    </recommendedName>
</protein>
<dbReference type="GO" id="GO:0004523">
    <property type="term" value="F:RNA-DNA hybrid ribonuclease activity"/>
    <property type="evidence" value="ECO:0007669"/>
    <property type="project" value="UniProtKB-UniRule"/>
</dbReference>
<dbReference type="GO" id="GO:0003723">
    <property type="term" value="F:RNA binding"/>
    <property type="evidence" value="ECO:0007669"/>
    <property type="project" value="UniProtKB-UniRule"/>
</dbReference>
<evidence type="ECO:0000256" key="11">
    <source>
        <dbReference type="ARBA" id="ARBA00022759"/>
    </source>
</evidence>
<evidence type="ECO:0000256" key="4">
    <source>
        <dbReference type="ARBA" id="ARBA00004496"/>
    </source>
</evidence>